<evidence type="ECO:0000256" key="4">
    <source>
        <dbReference type="ARBA" id="ARBA00022692"/>
    </source>
</evidence>
<dbReference type="Gene3D" id="1.10.3720.10">
    <property type="entry name" value="MetI-like"/>
    <property type="match status" value="1"/>
</dbReference>
<dbReference type="EMBL" id="JACOOO010000025">
    <property type="protein sequence ID" value="MBC5629633.1"/>
    <property type="molecule type" value="Genomic_DNA"/>
</dbReference>
<dbReference type="SUPFAM" id="SSF161098">
    <property type="entry name" value="MetI-like"/>
    <property type="match status" value="1"/>
</dbReference>
<dbReference type="Pfam" id="PF00528">
    <property type="entry name" value="BPD_transp_1"/>
    <property type="match status" value="1"/>
</dbReference>
<organism evidence="9 10">
    <name type="scientific">Clostridium hominis</name>
    <dbReference type="NCBI Taxonomy" id="2763036"/>
    <lineage>
        <taxon>Bacteria</taxon>
        <taxon>Bacillati</taxon>
        <taxon>Bacillota</taxon>
        <taxon>Clostridia</taxon>
        <taxon>Eubacteriales</taxon>
        <taxon>Clostridiaceae</taxon>
        <taxon>Clostridium</taxon>
    </lineage>
</organism>
<dbReference type="InterPro" id="IPR000515">
    <property type="entry name" value="MetI-like"/>
</dbReference>
<evidence type="ECO:0000256" key="5">
    <source>
        <dbReference type="ARBA" id="ARBA00022989"/>
    </source>
</evidence>
<reference evidence="9 10" key="1">
    <citation type="submission" date="2020-08" db="EMBL/GenBank/DDBJ databases">
        <title>Genome public.</title>
        <authorList>
            <person name="Liu C."/>
            <person name="Sun Q."/>
        </authorList>
    </citation>
    <scope>NUCLEOTIDE SEQUENCE [LARGE SCALE GENOMIC DNA]</scope>
    <source>
        <strain evidence="9 10">NSJ-6</strain>
    </source>
</reference>
<dbReference type="PANTHER" id="PTHR30151:SF0">
    <property type="entry name" value="ABC TRANSPORTER PERMEASE PROTEIN MJ0413-RELATED"/>
    <property type="match status" value="1"/>
</dbReference>
<protein>
    <submittedName>
        <fullName evidence="9">ABC transporter permease</fullName>
    </submittedName>
</protein>
<comment type="caution">
    <text evidence="9">The sequence shown here is derived from an EMBL/GenBank/DDBJ whole genome shotgun (WGS) entry which is preliminary data.</text>
</comment>
<evidence type="ECO:0000313" key="10">
    <source>
        <dbReference type="Proteomes" id="UP000596929"/>
    </source>
</evidence>
<dbReference type="PROSITE" id="PS50928">
    <property type="entry name" value="ABC_TM1"/>
    <property type="match status" value="1"/>
</dbReference>
<dbReference type="InterPro" id="IPR035906">
    <property type="entry name" value="MetI-like_sf"/>
</dbReference>
<keyword evidence="4 7" id="KW-0812">Transmembrane</keyword>
<evidence type="ECO:0000256" key="7">
    <source>
        <dbReference type="RuleBase" id="RU363032"/>
    </source>
</evidence>
<sequence>MTVKKSKSSENKFSTIINKIDDRIWVLISFLLAILVWQLISMTEAGGVIFASPTEVISALITQMQKGKIWTHIGKSLFRVLGGFSFGLIAAIPVAFLMGWYKVFRNIVEPWIQFIRTIPPIAYIPLVIVGAGIGESSKIIVIFIASFLVMVVSIYQGVRNVDATLIKAARVLGAKDSTIFLKVVVPASLPFILVGIRLGLAAALTTLVASELTGAQAGLGTMIQEASLYFQMDIVLLGIVIIGVIGITLEKFVKFLERRLTGWQETHQA</sequence>
<feature type="transmembrane region" description="Helical" evidence="7">
    <location>
        <begin position="228"/>
        <end position="249"/>
    </location>
</feature>
<dbReference type="Proteomes" id="UP000596929">
    <property type="component" value="Unassembled WGS sequence"/>
</dbReference>
<feature type="transmembrane region" description="Helical" evidence="7">
    <location>
        <begin position="139"/>
        <end position="158"/>
    </location>
</feature>
<evidence type="ECO:0000256" key="1">
    <source>
        <dbReference type="ARBA" id="ARBA00004651"/>
    </source>
</evidence>
<gene>
    <name evidence="9" type="ORF">H8S20_12105</name>
</gene>
<feature type="transmembrane region" description="Helical" evidence="7">
    <location>
        <begin position="80"/>
        <end position="101"/>
    </location>
</feature>
<feature type="domain" description="ABC transmembrane type-1" evidence="8">
    <location>
        <begin position="73"/>
        <end position="253"/>
    </location>
</feature>
<feature type="transmembrane region" description="Helical" evidence="7">
    <location>
        <begin position="20"/>
        <end position="40"/>
    </location>
</feature>
<evidence type="ECO:0000256" key="6">
    <source>
        <dbReference type="ARBA" id="ARBA00023136"/>
    </source>
</evidence>
<keyword evidence="2 7" id="KW-0813">Transport</keyword>
<name>A0ABR7DG44_9CLOT</name>
<keyword evidence="6 7" id="KW-0472">Membrane</keyword>
<feature type="transmembrane region" description="Helical" evidence="7">
    <location>
        <begin position="179"/>
        <end position="208"/>
    </location>
</feature>
<keyword evidence="10" id="KW-1185">Reference proteome</keyword>
<keyword evidence="5 7" id="KW-1133">Transmembrane helix</keyword>
<accession>A0ABR7DG44</accession>
<comment type="similarity">
    <text evidence="7">Belongs to the binding-protein-dependent transport system permease family.</text>
</comment>
<evidence type="ECO:0000259" key="8">
    <source>
        <dbReference type="PROSITE" id="PS50928"/>
    </source>
</evidence>
<keyword evidence="3" id="KW-1003">Cell membrane</keyword>
<proteinExistence type="inferred from homology"/>
<feature type="transmembrane region" description="Helical" evidence="7">
    <location>
        <begin position="113"/>
        <end position="133"/>
    </location>
</feature>
<dbReference type="PANTHER" id="PTHR30151">
    <property type="entry name" value="ALKANE SULFONATE ABC TRANSPORTER-RELATED, MEMBRANE SUBUNIT"/>
    <property type="match status" value="1"/>
</dbReference>
<evidence type="ECO:0000313" key="9">
    <source>
        <dbReference type="EMBL" id="MBC5629633.1"/>
    </source>
</evidence>
<comment type="subcellular location">
    <subcellularLocation>
        <location evidence="1 7">Cell membrane</location>
        <topology evidence="1 7">Multi-pass membrane protein</topology>
    </subcellularLocation>
</comment>
<evidence type="ECO:0000256" key="2">
    <source>
        <dbReference type="ARBA" id="ARBA00022448"/>
    </source>
</evidence>
<evidence type="ECO:0000256" key="3">
    <source>
        <dbReference type="ARBA" id="ARBA00022475"/>
    </source>
</evidence>
<dbReference type="CDD" id="cd06261">
    <property type="entry name" value="TM_PBP2"/>
    <property type="match status" value="1"/>
</dbReference>